<keyword evidence="3" id="KW-1185">Reference proteome</keyword>
<feature type="compositionally biased region" description="Basic and acidic residues" evidence="1">
    <location>
        <begin position="168"/>
        <end position="188"/>
    </location>
</feature>
<name>A0ABQ9E851_TEGGR</name>
<feature type="region of interest" description="Disordered" evidence="1">
    <location>
        <begin position="167"/>
        <end position="226"/>
    </location>
</feature>
<protein>
    <submittedName>
        <fullName evidence="2">Uncharacterized protein</fullName>
    </submittedName>
</protein>
<feature type="region of interest" description="Disordered" evidence="1">
    <location>
        <begin position="359"/>
        <end position="408"/>
    </location>
</feature>
<proteinExistence type="predicted"/>
<sequence length="408" mass="45739">MKITIKYGTAWLKEIISSVQDDNKGKKNVKSKSVMTSTQDLKPNTRKSKLDAKRYSHLSSAKGVDNLPYKGVIELPSECIDKSNVQLPDLPSLSVFQEGYETSENTKSSVKTRSFSCVEKTTTSEEQSDDKDSCHFKKKRTSALKSLRENIPDTPFTWDMDEGVDSTQVRDKNNHSIKKSTDKCEGCDHQSGSSLEQKTDNKKHSTDLPSKKSYVDSDLSKKSDSCHDDNISIISDDTKSICSNSDHTDTESAHSGTGSVERIVPKTCSGKHTNKVRHIYHHGKIWNIGKGHVTSVPVHQVEMQEDSMCESSHKSDGSVSLHRHETVLHVIEVDRKHDAGGKHVVGVTEDEEFSEFHTYTSRDASDLKNKTESDDKPAKKWKIEQGKRKNVSKSGATYPYVFKKSRKK</sequence>
<evidence type="ECO:0000313" key="3">
    <source>
        <dbReference type="Proteomes" id="UP001217089"/>
    </source>
</evidence>
<dbReference type="Proteomes" id="UP001217089">
    <property type="component" value="Unassembled WGS sequence"/>
</dbReference>
<feature type="region of interest" description="Disordered" evidence="1">
    <location>
        <begin position="238"/>
        <end position="259"/>
    </location>
</feature>
<dbReference type="EMBL" id="JARBDR010000918">
    <property type="protein sequence ID" value="KAJ8301492.1"/>
    <property type="molecule type" value="Genomic_DNA"/>
</dbReference>
<feature type="compositionally biased region" description="Basic and acidic residues" evidence="1">
    <location>
        <begin position="197"/>
        <end position="226"/>
    </location>
</feature>
<organism evidence="2 3">
    <name type="scientific">Tegillarca granosa</name>
    <name type="common">Malaysian cockle</name>
    <name type="synonym">Anadara granosa</name>
    <dbReference type="NCBI Taxonomy" id="220873"/>
    <lineage>
        <taxon>Eukaryota</taxon>
        <taxon>Metazoa</taxon>
        <taxon>Spiralia</taxon>
        <taxon>Lophotrochozoa</taxon>
        <taxon>Mollusca</taxon>
        <taxon>Bivalvia</taxon>
        <taxon>Autobranchia</taxon>
        <taxon>Pteriomorphia</taxon>
        <taxon>Arcoida</taxon>
        <taxon>Arcoidea</taxon>
        <taxon>Arcidae</taxon>
        <taxon>Tegillarca</taxon>
    </lineage>
</organism>
<comment type="caution">
    <text evidence="2">The sequence shown here is derived from an EMBL/GenBank/DDBJ whole genome shotgun (WGS) entry which is preliminary data.</text>
</comment>
<feature type="compositionally biased region" description="Basic and acidic residues" evidence="1">
    <location>
        <begin position="363"/>
        <end position="387"/>
    </location>
</feature>
<feature type="region of interest" description="Disordered" evidence="1">
    <location>
        <begin position="22"/>
        <end position="52"/>
    </location>
</feature>
<accession>A0ABQ9E851</accession>
<gene>
    <name evidence="2" type="ORF">KUTeg_020479</name>
</gene>
<reference evidence="2 3" key="1">
    <citation type="submission" date="2022-12" db="EMBL/GenBank/DDBJ databases">
        <title>Chromosome-level genome of Tegillarca granosa.</title>
        <authorList>
            <person name="Kim J."/>
        </authorList>
    </citation>
    <scope>NUCLEOTIDE SEQUENCE [LARGE SCALE GENOMIC DNA]</scope>
    <source>
        <strain evidence="2">Teg-2019</strain>
        <tissue evidence="2">Adductor muscle</tissue>
    </source>
</reference>
<evidence type="ECO:0000313" key="2">
    <source>
        <dbReference type="EMBL" id="KAJ8301492.1"/>
    </source>
</evidence>
<evidence type="ECO:0000256" key="1">
    <source>
        <dbReference type="SAM" id="MobiDB-lite"/>
    </source>
</evidence>